<keyword evidence="3" id="KW-1185">Reference proteome</keyword>
<sequence length="24" mass="2580">MAVLPSPVSGRDDFAQSTHHTTKP</sequence>
<proteinExistence type="predicted"/>
<dbReference type="AlphaFoldDB" id="A0A1R3IYQ2"/>
<evidence type="ECO:0000313" key="3">
    <source>
        <dbReference type="Proteomes" id="UP000188268"/>
    </source>
</evidence>
<gene>
    <name evidence="2" type="ORF">CCACVL1_08819</name>
</gene>
<evidence type="ECO:0000313" key="2">
    <source>
        <dbReference type="EMBL" id="OMO87694.1"/>
    </source>
</evidence>
<protein>
    <submittedName>
        <fullName evidence="2">Uncharacterized protein</fullName>
    </submittedName>
</protein>
<accession>A0A1R3IYQ2</accession>
<organism evidence="2 3">
    <name type="scientific">Corchorus capsularis</name>
    <name type="common">Jute</name>
    <dbReference type="NCBI Taxonomy" id="210143"/>
    <lineage>
        <taxon>Eukaryota</taxon>
        <taxon>Viridiplantae</taxon>
        <taxon>Streptophyta</taxon>
        <taxon>Embryophyta</taxon>
        <taxon>Tracheophyta</taxon>
        <taxon>Spermatophyta</taxon>
        <taxon>Magnoliopsida</taxon>
        <taxon>eudicotyledons</taxon>
        <taxon>Gunneridae</taxon>
        <taxon>Pentapetalae</taxon>
        <taxon>rosids</taxon>
        <taxon>malvids</taxon>
        <taxon>Malvales</taxon>
        <taxon>Malvaceae</taxon>
        <taxon>Grewioideae</taxon>
        <taxon>Apeibeae</taxon>
        <taxon>Corchorus</taxon>
    </lineage>
</organism>
<name>A0A1R3IYQ2_COCAP</name>
<feature type="region of interest" description="Disordered" evidence="1">
    <location>
        <begin position="1"/>
        <end position="24"/>
    </location>
</feature>
<dbReference type="Proteomes" id="UP000188268">
    <property type="component" value="Unassembled WGS sequence"/>
</dbReference>
<feature type="compositionally biased region" description="Polar residues" evidence="1">
    <location>
        <begin position="15"/>
        <end position="24"/>
    </location>
</feature>
<dbReference type="EMBL" id="AWWV01009177">
    <property type="protein sequence ID" value="OMO87694.1"/>
    <property type="molecule type" value="Genomic_DNA"/>
</dbReference>
<comment type="caution">
    <text evidence="2">The sequence shown here is derived from an EMBL/GenBank/DDBJ whole genome shotgun (WGS) entry which is preliminary data.</text>
</comment>
<dbReference type="Gramene" id="OMO87694">
    <property type="protein sequence ID" value="OMO87694"/>
    <property type="gene ID" value="CCACVL1_08819"/>
</dbReference>
<reference evidence="2 3" key="1">
    <citation type="submission" date="2013-09" db="EMBL/GenBank/DDBJ databases">
        <title>Corchorus capsularis genome sequencing.</title>
        <authorList>
            <person name="Alam M."/>
            <person name="Haque M.S."/>
            <person name="Islam M.S."/>
            <person name="Emdad E.M."/>
            <person name="Islam M.M."/>
            <person name="Ahmed B."/>
            <person name="Halim A."/>
            <person name="Hossen Q.M.M."/>
            <person name="Hossain M.Z."/>
            <person name="Ahmed R."/>
            <person name="Khan M.M."/>
            <person name="Islam R."/>
            <person name="Rashid M.M."/>
            <person name="Khan S.A."/>
            <person name="Rahman M.S."/>
            <person name="Alam M."/>
        </authorList>
    </citation>
    <scope>NUCLEOTIDE SEQUENCE [LARGE SCALE GENOMIC DNA]</scope>
    <source>
        <strain evidence="3">cv. CVL-1</strain>
        <tissue evidence="2">Whole seedling</tissue>
    </source>
</reference>
<evidence type="ECO:0000256" key="1">
    <source>
        <dbReference type="SAM" id="MobiDB-lite"/>
    </source>
</evidence>